<dbReference type="InterPro" id="IPR036691">
    <property type="entry name" value="Endo/exonu/phosph_ase_sf"/>
</dbReference>
<organism evidence="9 10">
    <name type="scientific">Thioalkalivibrio denitrificans</name>
    <dbReference type="NCBI Taxonomy" id="108003"/>
    <lineage>
        <taxon>Bacteria</taxon>
        <taxon>Pseudomonadati</taxon>
        <taxon>Pseudomonadota</taxon>
        <taxon>Gammaproteobacteria</taxon>
        <taxon>Chromatiales</taxon>
        <taxon>Ectothiorhodospiraceae</taxon>
        <taxon>Thioalkalivibrio</taxon>
    </lineage>
</organism>
<name>A0A1V3NKR1_9GAMM</name>
<dbReference type="Proteomes" id="UP000189462">
    <property type="component" value="Unassembled WGS sequence"/>
</dbReference>
<proteinExistence type="inferred from homology"/>
<dbReference type="GO" id="GO:0003677">
    <property type="term" value="F:DNA binding"/>
    <property type="evidence" value="ECO:0007669"/>
    <property type="project" value="InterPro"/>
</dbReference>
<dbReference type="GO" id="GO:0008311">
    <property type="term" value="F:double-stranded DNA 3'-5' DNA exonuclease activity"/>
    <property type="evidence" value="ECO:0007669"/>
    <property type="project" value="TreeGrafter"/>
</dbReference>
<dbReference type="PROSITE" id="PS51435">
    <property type="entry name" value="AP_NUCLEASE_F1_4"/>
    <property type="match status" value="1"/>
</dbReference>
<feature type="binding site" evidence="6">
    <location>
        <position position="245"/>
    </location>
    <ligand>
        <name>Mg(2+)</name>
        <dbReference type="ChEBI" id="CHEBI:18420"/>
        <label>1</label>
    </ligand>
</feature>
<feature type="site" description="Important for catalytic activity" evidence="7">
    <location>
        <position position="220"/>
    </location>
</feature>
<dbReference type="EMBL" id="MVBK01000035">
    <property type="protein sequence ID" value="OOG25707.1"/>
    <property type="molecule type" value="Genomic_DNA"/>
</dbReference>
<dbReference type="SUPFAM" id="SSF56219">
    <property type="entry name" value="DNase I-like"/>
    <property type="match status" value="1"/>
</dbReference>
<evidence type="ECO:0000256" key="6">
    <source>
        <dbReference type="PIRSR" id="PIRSR604808-2"/>
    </source>
</evidence>
<feature type="binding site" evidence="6">
    <location>
        <position position="148"/>
    </location>
    <ligand>
        <name>Mg(2+)</name>
        <dbReference type="ChEBI" id="CHEBI:18420"/>
        <label>1</label>
    </ligand>
</feature>
<dbReference type="GO" id="GO:0006284">
    <property type="term" value="P:base-excision repair"/>
    <property type="evidence" value="ECO:0007669"/>
    <property type="project" value="TreeGrafter"/>
</dbReference>
<keyword evidence="2 6" id="KW-0479">Metal-binding</keyword>
<dbReference type="InterPro" id="IPR004808">
    <property type="entry name" value="AP_endonuc_1"/>
</dbReference>
<dbReference type="PROSITE" id="PS00726">
    <property type="entry name" value="AP_NUCLEASE_F1_1"/>
    <property type="match status" value="1"/>
</dbReference>
<dbReference type="FunFam" id="3.60.10.10:FF:000026">
    <property type="entry name" value="Exodeoxyribonuclease III"/>
    <property type="match status" value="1"/>
</dbReference>
<feature type="binding site" evidence="6">
    <location>
        <position position="246"/>
    </location>
    <ligand>
        <name>Mg(2+)</name>
        <dbReference type="ChEBI" id="CHEBI:18420"/>
        <label>1</label>
    </ligand>
</feature>
<dbReference type="STRING" id="108003.B1C78_06295"/>
<keyword evidence="4 6" id="KW-0460">Magnesium</keyword>
<sequence>MRIITLNANGIRAAARKGFFDWLRKQDADVVCLQETKAQEHQLSDEAFWPQGYFTYYHDAEKKGYSGVAVYCRTEPDRIITGLGSQEFDPEGRYIEAQFGKLSVISLYLPSGSSSEDRQAAKYRFMEAFMKHLRTLRRRRREFIICGDWNIAHKPIDLRNWKSNQKNSGFLPEERAWLDEVFDRVGWVDAFRVVDPRPDRYTWWSNRGQAWAKNVGWRLDYQIVSPGLRDKVLSADIYTAERFSDHAPLTMDYDLPFPPDL</sequence>
<comment type="caution">
    <text evidence="9">The sequence shown here is derived from an EMBL/GenBank/DDBJ whole genome shotgun (WGS) entry which is preliminary data.</text>
</comment>
<dbReference type="NCBIfam" id="TIGR00195">
    <property type="entry name" value="exoDNase_III"/>
    <property type="match status" value="1"/>
</dbReference>
<evidence type="ECO:0000256" key="2">
    <source>
        <dbReference type="ARBA" id="ARBA00022723"/>
    </source>
</evidence>
<comment type="similarity">
    <text evidence="1">Belongs to the DNA repair enzymes AP/ExoA family.</text>
</comment>
<evidence type="ECO:0000256" key="7">
    <source>
        <dbReference type="PIRSR" id="PIRSR604808-3"/>
    </source>
</evidence>
<evidence type="ECO:0000256" key="5">
    <source>
        <dbReference type="PIRSR" id="PIRSR604808-1"/>
    </source>
</evidence>
<feature type="domain" description="Endonuclease/exonuclease/phosphatase" evidence="8">
    <location>
        <begin position="4"/>
        <end position="246"/>
    </location>
</feature>
<feature type="binding site" evidence="6">
    <location>
        <position position="7"/>
    </location>
    <ligand>
        <name>Mg(2+)</name>
        <dbReference type="ChEBI" id="CHEBI:18420"/>
        <label>1</label>
    </ligand>
</feature>
<comment type="cofactor">
    <cofactor evidence="6">
        <name>Mg(2+)</name>
        <dbReference type="ChEBI" id="CHEBI:18420"/>
    </cofactor>
    <cofactor evidence="6">
        <name>Mn(2+)</name>
        <dbReference type="ChEBI" id="CHEBI:29035"/>
    </cofactor>
    <text evidence="6">Probably binds two magnesium or manganese ions per subunit.</text>
</comment>
<dbReference type="AlphaFoldDB" id="A0A1V3NKR1"/>
<evidence type="ECO:0000313" key="10">
    <source>
        <dbReference type="Proteomes" id="UP000189462"/>
    </source>
</evidence>
<dbReference type="OrthoDB" id="9803914at2"/>
<feature type="active site" evidence="5">
    <location>
        <position position="108"/>
    </location>
</feature>
<feature type="binding site" evidence="6">
    <location>
        <position position="150"/>
    </location>
    <ligand>
        <name>Mg(2+)</name>
        <dbReference type="ChEBI" id="CHEBI:18420"/>
        <label>1</label>
    </ligand>
</feature>
<dbReference type="InterPro" id="IPR005135">
    <property type="entry name" value="Endo/exonuclease/phosphatase"/>
</dbReference>
<feature type="active site" description="Proton acceptor" evidence="5">
    <location>
        <position position="246"/>
    </location>
</feature>
<dbReference type="GO" id="GO:0008081">
    <property type="term" value="F:phosphoric diester hydrolase activity"/>
    <property type="evidence" value="ECO:0007669"/>
    <property type="project" value="TreeGrafter"/>
</dbReference>
<keyword evidence="3" id="KW-0378">Hydrolase</keyword>
<dbReference type="GO" id="GO:0046872">
    <property type="term" value="F:metal ion binding"/>
    <property type="evidence" value="ECO:0007669"/>
    <property type="project" value="UniProtKB-KW"/>
</dbReference>
<dbReference type="Gene3D" id="3.60.10.10">
    <property type="entry name" value="Endonuclease/exonuclease/phosphatase"/>
    <property type="match status" value="1"/>
</dbReference>
<evidence type="ECO:0000256" key="1">
    <source>
        <dbReference type="ARBA" id="ARBA00007092"/>
    </source>
</evidence>
<accession>A0A1V3NKR1</accession>
<dbReference type="Pfam" id="PF03372">
    <property type="entry name" value="Exo_endo_phos"/>
    <property type="match status" value="1"/>
</dbReference>
<dbReference type="PANTHER" id="PTHR22748:SF6">
    <property type="entry name" value="DNA-(APURINIC OR APYRIMIDINIC SITE) ENDONUCLEASE"/>
    <property type="match status" value="1"/>
</dbReference>
<evidence type="ECO:0000313" key="9">
    <source>
        <dbReference type="EMBL" id="OOG25707.1"/>
    </source>
</evidence>
<dbReference type="CDD" id="cd10281">
    <property type="entry name" value="Nape_like_AP-endo"/>
    <property type="match status" value="1"/>
</dbReference>
<dbReference type="RefSeq" id="WP_077278286.1">
    <property type="nucleotide sequence ID" value="NZ_MVBK01000035.1"/>
</dbReference>
<feature type="active site" description="Proton donor/acceptor" evidence="5">
    <location>
        <position position="148"/>
    </location>
</feature>
<feature type="binding site" evidence="6">
    <location>
        <position position="35"/>
    </location>
    <ligand>
        <name>Mg(2+)</name>
        <dbReference type="ChEBI" id="CHEBI:18420"/>
        <label>1</label>
    </ligand>
</feature>
<dbReference type="InterPro" id="IPR020847">
    <property type="entry name" value="AP_endonuclease_F1_BS"/>
</dbReference>
<feature type="site" description="Transition state stabilizer" evidence="7">
    <location>
        <position position="150"/>
    </location>
</feature>
<evidence type="ECO:0000256" key="3">
    <source>
        <dbReference type="ARBA" id="ARBA00022801"/>
    </source>
</evidence>
<protein>
    <submittedName>
        <fullName evidence="9">Exodeoxyribonuclease III</fullName>
    </submittedName>
</protein>
<keyword evidence="10" id="KW-1185">Reference proteome</keyword>
<keyword evidence="6" id="KW-0464">Manganese</keyword>
<evidence type="ECO:0000259" key="8">
    <source>
        <dbReference type="Pfam" id="PF03372"/>
    </source>
</evidence>
<feature type="site" description="Interaction with DNA substrate" evidence="7">
    <location>
        <position position="246"/>
    </location>
</feature>
<dbReference type="NCBIfam" id="TIGR00633">
    <property type="entry name" value="xth"/>
    <property type="match status" value="1"/>
</dbReference>
<gene>
    <name evidence="9" type="ORF">B1C78_06295</name>
</gene>
<dbReference type="PANTHER" id="PTHR22748">
    <property type="entry name" value="AP ENDONUCLEASE"/>
    <property type="match status" value="1"/>
</dbReference>
<reference evidence="9 10" key="1">
    <citation type="submission" date="2017-02" db="EMBL/GenBank/DDBJ databases">
        <title>Genomic diversity within the haloalkaliphilic genus Thioalkalivibrio.</title>
        <authorList>
            <person name="Ahn A.-C."/>
            <person name="Meier-Kolthoff J."/>
            <person name="Overmars L."/>
            <person name="Richter M."/>
            <person name="Woyke T."/>
            <person name="Sorokin D.Y."/>
            <person name="Muyzer G."/>
        </authorList>
    </citation>
    <scope>NUCLEOTIDE SEQUENCE [LARGE SCALE GENOMIC DNA]</scope>
    <source>
        <strain evidence="9 10">ALJD</strain>
    </source>
</reference>
<dbReference type="GO" id="GO:0003906">
    <property type="term" value="F:DNA-(apurinic or apyrimidinic site) endonuclease activity"/>
    <property type="evidence" value="ECO:0007669"/>
    <property type="project" value="TreeGrafter"/>
</dbReference>
<evidence type="ECO:0000256" key="4">
    <source>
        <dbReference type="ARBA" id="ARBA00022842"/>
    </source>
</evidence>